<accession>A0A382EBM5</accession>
<keyword evidence="6" id="KW-0411">Iron-sulfur</keyword>
<dbReference type="PANTHER" id="PTHR30352">
    <property type="entry name" value="PYRUVATE FORMATE-LYASE-ACTIVATING ENZYME"/>
    <property type="match status" value="1"/>
</dbReference>
<protein>
    <recommendedName>
        <fullName evidence="7">Radical SAM core domain-containing protein</fullName>
    </recommendedName>
</protein>
<evidence type="ECO:0000256" key="3">
    <source>
        <dbReference type="ARBA" id="ARBA00022691"/>
    </source>
</evidence>
<dbReference type="PANTHER" id="PTHR30352:SF5">
    <property type="entry name" value="PYRUVATE FORMATE-LYASE 1-ACTIVATING ENZYME"/>
    <property type="match status" value="1"/>
</dbReference>
<dbReference type="EMBL" id="UINC01043387">
    <property type="protein sequence ID" value="SVB47353.1"/>
    <property type="molecule type" value="Genomic_DNA"/>
</dbReference>
<dbReference type="GO" id="GO:0003824">
    <property type="term" value="F:catalytic activity"/>
    <property type="evidence" value="ECO:0007669"/>
    <property type="project" value="InterPro"/>
</dbReference>
<evidence type="ECO:0000256" key="5">
    <source>
        <dbReference type="ARBA" id="ARBA00023004"/>
    </source>
</evidence>
<dbReference type="InterPro" id="IPR016431">
    <property type="entry name" value="Pyrv-formate_lyase-activ_prd"/>
</dbReference>
<dbReference type="NCBIfam" id="TIGR04337">
    <property type="entry name" value="AmmeMemoSam_rS"/>
    <property type="match status" value="1"/>
</dbReference>
<dbReference type="CDD" id="cd01335">
    <property type="entry name" value="Radical_SAM"/>
    <property type="match status" value="1"/>
</dbReference>
<evidence type="ECO:0000256" key="6">
    <source>
        <dbReference type="ARBA" id="ARBA00023014"/>
    </source>
</evidence>
<dbReference type="SMART" id="SM00729">
    <property type="entry name" value="Elp3"/>
    <property type="match status" value="1"/>
</dbReference>
<dbReference type="GO" id="GO:0046872">
    <property type="term" value="F:metal ion binding"/>
    <property type="evidence" value="ECO:0007669"/>
    <property type="project" value="UniProtKB-KW"/>
</dbReference>
<keyword evidence="2" id="KW-0004">4Fe-4S</keyword>
<evidence type="ECO:0000313" key="8">
    <source>
        <dbReference type="EMBL" id="SVB47353.1"/>
    </source>
</evidence>
<dbReference type="SFLD" id="SFLDG01101">
    <property type="entry name" value="Uncharacterised_Radical_SAM_Su"/>
    <property type="match status" value="1"/>
</dbReference>
<comment type="cofactor">
    <cofactor evidence="1">
        <name>[4Fe-4S] cluster</name>
        <dbReference type="ChEBI" id="CHEBI:49883"/>
    </cofactor>
</comment>
<dbReference type="InterPro" id="IPR007197">
    <property type="entry name" value="rSAM"/>
</dbReference>
<dbReference type="InterPro" id="IPR013785">
    <property type="entry name" value="Aldolase_TIM"/>
</dbReference>
<evidence type="ECO:0000256" key="4">
    <source>
        <dbReference type="ARBA" id="ARBA00022723"/>
    </source>
</evidence>
<evidence type="ECO:0000256" key="2">
    <source>
        <dbReference type="ARBA" id="ARBA00022485"/>
    </source>
</evidence>
<dbReference type="InterPro" id="IPR034457">
    <property type="entry name" value="Organic_radical-activating"/>
</dbReference>
<keyword evidence="5" id="KW-0408">Iron</keyword>
<organism evidence="8">
    <name type="scientific">marine metagenome</name>
    <dbReference type="NCBI Taxonomy" id="408172"/>
    <lineage>
        <taxon>unclassified sequences</taxon>
        <taxon>metagenomes</taxon>
        <taxon>ecological metagenomes</taxon>
    </lineage>
</organism>
<dbReference type="InterPro" id="IPR027596">
    <property type="entry name" value="AmmeMemoSam_rS"/>
</dbReference>
<gene>
    <name evidence="8" type="ORF">METZ01_LOCUS200207</name>
</gene>
<evidence type="ECO:0000256" key="1">
    <source>
        <dbReference type="ARBA" id="ARBA00001966"/>
    </source>
</evidence>
<dbReference type="PROSITE" id="PS51918">
    <property type="entry name" value="RADICAL_SAM"/>
    <property type="match status" value="1"/>
</dbReference>
<proteinExistence type="predicted"/>
<dbReference type="PIRSF" id="PIRSF004869">
    <property type="entry name" value="PflX_prd"/>
    <property type="match status" value="1"/>
</dbReference>
<feature type="domain" description="Radical SAM core" evidence="7">
    <location>
        <begin position="83"/>
        <end position="298"/>
    </location>
</feature>
<dbReference type="AlphaFoldDB" id="A0A382EBM5"/>
<dbReference type="SFLD" id="SFLDS00029">
    <property type="entry name" value="Radical_SAM"/>
    <property type="match status" value="1"/>
</dbReference>
<sequence>MVTPANSTQTRHLLDCDTQPGKLVRELENDSLICTACGHLCKLKSGQRGICKVRYNDQGILRVPFNYVAGLQNDPIEKKPFFHALPGSRAMSFGMLGCDFRCAYCQNWFTSQTLRDDLSTQESTHMTAKDICELAQRNDARTIVSTYNEPLITSEWAVEVFQEARKRGIRTAFVSNGHGTPEVIEYISPWIDFYKIDLKTFSDKNYRKLGGNLTAVLDTVGRVFSAGMWTEIVTLVIPDYNDSDKELTNIAEFIASISLDIPWHVTAFHPDYKMQDRGRTPVTTLLRAREHGKQAGLKFVYSGNVPGQAENAENTYCPECDKALVTRIGFRLRNNYLQDGCCPKCREPIAGRWSEDGISPNL</sequence>
<dbReference type="Pfam" id="PF04055">
    <property type="entry name" value="Radical_SAM"/>
    <property type="match status" value="1"/>
</dbReference>
<dbReference type="SUPFAM" id="SSF102114">
    <property type="entry name" value="Radical SAM enzymes"/>
    <property type="match status" value="1"/>
</dbReference>
<dbReference type="Gene3D" id="3.20.20.70">
    <property type="entry name" value="Aldolase class I"/>
    <property type="match status" value="1"/>
</dbReference>
<dbReference type="GO" id="GO:0051539">
    <property type="term" value="F:4 iron, 4 sulfur cluster binding"/>
    <property type="evidence" value="ECO:0007669"/>
    <property type="project" value="UniProtKB-KW"/>
</dbReference>
<dbReference type="InterPro" id="IPR006638">
    <property type="entry name" value="Elp3/MiaA/NifB-like_rSAM"/>
</dbReference>
<name>A0A382EBM5_9ZZZZ</name>
<reference evidence="8" key="1">
    <citation type="submission" date="2018-05" db="EMBL/GenBank/DDBJ databases">
        <authorList>
            <person name="Lanie J.A."/>
            <person name="Ng W.-L."/>
            <person name="Kazmierczak K.M."/>
            <person name="Andrzejewski T.M."/>
            <person name="Davidsen T.M."/>
            <person name="Wayne K.J."/>
            <person name="Tettelin H."/>
            <person name="Glass J.I."/>
            <person name="Rusch D."/>
            <person name="Podicherti R."/>
            <person name="Tsui H.-C.T."/>
            <person name="Winkler M.E."/>
        </authorList>
    </citation>
    <scope>NUCLEOTIDE SEQUENCE</scope>
</reference>
<dbReference type="InterPro" id="IPR058240">
    <property type="entry name" value="rSAM_sf"/>
</dbReference>
<keyword evidence="4" id="KW-0479">Metal-binding</keyword>
<keyword evidence="3" id="KW-0949">S-adenosyl-L-methionine</keyword>
<evidence type="ECO:0000259" key="7">
    <source>
        <dbReference type="PROSITE" id="PS51918"/>
    </source>
</evidence>